<accession>A0AAE8L9M9</accession>
<gene>
    <name evidence="3" type="ORF">MCBMB27_00597</name>
    <name evidence="4" type="ORF">SAMN05192567_1452</name>
</gene>
<dbReference type="AlphaFoldDB" id="A0AAE8L9M9"/>
<evidence type="ECO:0000256" key="1">
    <source>
        <dbReference type="SAM" id="SignalP"/>
    </source>
</evidence>
<evidence type="ECO:0000259" key="2">
    <source>
        <dbReference type="Pfam" id="PF05239"/>
    </source>
</evidence>
<dbReference type="Proteomes" id="UP000185487">
    <property type="component" value="Chromosome"/>
</dbReference>
<dbReference type="PANTHER" id="PTHR36505">
    <property type="entry name" value="BLR1072 PROTEIN"/>
    <property type="match status" value="1"/>
</dbReference>
<dbReference type="InterPro" id="IPR011033">
    <property type="entry name" value="PRC_barrel-like_sf"/>
</dbReference>
<dbReference type="RefSeq" id="WP_075379792.1">
    <property type="nucleotide sequence ID" value="NZ_CP015367.1"/>
</dbReference>
<organism evidence="4 6">
    <name type="scientific">Methylobacterium phyllosphaerae</name>
    <dbReference type="NCBI Taxonomy" id="418223"/>
    <lineage>
        <taxon>Bacteria</taxon>
        <taxon>Pseudomonadati</taxon>
        <taxon>Pseudomonadota</taxon>
        <taxon>Alphaproteobacteria</taxon>
        <taxon>Hyphomicrobiales</taxon>
        <taxon>Methylobacteriaceae</taxon>
        <taxon>Methylobacterium</taxon>
    </lineage>
</organism>
<name>A0AAE8L9M9_9HYPH</name>
<evidence type="ECO:0000313" key="3">
    <source>
        <dbReference type="EMBL" id="APT29888.1"/>
    </source>
</evidence>
<proteinExistence type="predicted"/>
<dbReference type="SUPFAM" id="SSF50346">
    <property type="entry name" value="PRC-barrel domain"/>
    <property type="match status" value="1"/>
</dbReference>
<dbReference type="Proteomes" id="UP000199140">
    <property type="component" value="Unassembled WGS sequence"/>
</dbReference>
<reference evidence="4 6" key="2">
    <citation type="submission" date="2016-10" db="EMBL/GenBank/DDBJ databases">
        <authorList>
            <person name="Varghese N."/>
            <person name="Submissions S."/>
        </authorList>
    </citation>
    <scope>NUCLEOTIDE SEQUENCE [LARGE SCALE GENOMIC DNA]</scope>
    <source>
        <strain evidence="4 6">CBMB27</strain>
    </source>
</reference>
<feature type="domain" description="PRC-barrel" evidence="2">
    <location>
        <begin position="70"/>
        <end position="125"/>
    </location>
</feature>
<protein>
    <submittedName>
        <fullName evidence="4">PRC-barrel domain-containing protein</fullName>
    </submittedName>
</protein>
<keyword evidence="5" id="KW-1185">Reference proteome</keyword>
<dbReference type="EMBL" id="CP015367">
    <property type="protein sequence ID" value="APT29888.1"/>
    <property type="molecule type" value="Genomic_DNA"/>
</dbReference>
<dbReference type="Pfam" id="PF05239">
    <property type="entry name" value="PRC"/>
    <property type="match status" value="1"/>
</dbReference>
<sequence>MRSRILLLSLAALALAGAPARAQDASVIGKDTVLPGTGPGTSTDGQGVGRLMAAANAEGAAKRQGLKPVAFLASKMIGVTVRNAAGDSVGKIDDLLITDGGTLKAVVIDVGGFLGLGSKVIAVEPGALVLRPGGERFSAVLNMSTDTVSAAQPFDPAKAVTKP</sequence>
<evidence type="ECO:0000313" key="6">
    <source>
        <dbReference type="Proteomes" id="UP000199140"/>
    </source>
</evidence>
<feature type="signal peptide" evidence="1">
    <location>
        <begin position="1"/>
        <end position="22"/>
    </location>
</feature>
<evidence type="ECO:0000313" key="4">
    <source>
        <dbReference type="EMBL" id="SFH68976.1"/>
    </source>
</evidence>
<keyword evidence="1" id="KW-0732">Signal</keyword>
<reference evidence="3 5" key="1">
    <citation type="submission" date="2016-04" db="EMBL/GenBank/DDBJ databases">
        <title>Complete genome sequencing and analysis of CBMB27, Methylobacterium phyllosphaerae isolated from leaf tissues of rice (Oryza sativa L.).</title>
        <authorList>
            <person name="Lee Y."/>
            <person name="Hwangbo K."/>
            <person name="Chung H."/>
            <person name="Yoo J."/>
            <person name="Kim K.Y."/>
            <person name="Sa T.M."/>
            <person name="Um Y."/>
            <person name="Madhaiyan M."/>
        </authorList>
    </citation>
    <scope>NUCLEOTIDE SEQUENCE [LARGE SCALE GENOMIC DNA]</scope>
    <source>
        <strain evidence="3 5">CBMB27</strain>
    </source>
</reference>
<dbReference type="EMBL" id="FOPK01000045">
    <property type="protein sequence ID" value="SFH68976.1"/>
    <property type="molecule type" value="Genomic_DNA"/>
</dbReference>
<dbReference type="InterPro" id="IPR027275">
    <property type="entry name" value="PRC-brl_dom"/>
</dbReference>
<dbReference type="Gene3D" id="2.30.30.240">
    <property type="entry name" value="PRC-barrel domain"/>
    <property type="match status" value="1"/>
</dbReference>
<dbReference type="KEGG" id="mphy:MCBMB27_00597"/>
<evidence type="ECO:0000313" key="5">
    <source>
        <dbReference type="Proteomes" id="UP000185487"/>
    </source>
</evidence>
<feature type="chain" id="PRO_5042105257" evidence="1">
    <location>
        <begin position="23"/>
        <end position="163"/>
    </location>
</feature>
<dbReference type="PANTHER" id="PTHR36505:SF1">
    <property type="entry name" value="BLR1072 PROTEIN"/>
    <property type="match status" value="1"/>
</dbReference>